<evidence type="ECO:0000313" key="2">
    <source>
        <dbReference type="Proteomes" id="UP000215914"/>
    </source>
</evidence>
<dbReference type="Gramene" id="mRNA:HanXRQr2_Chr05g0197781">
    <property type="protein sequence ID" value="CDS:HanXRQr2_Chr05g0197781.1"/>
    <property type="gene ID" value="HanXRQr2_Chr05g0197781"/>
</dbReference>
<name>A0A9K3NMA2_HELAN</name>
<gene>
    <name evidence="1" type="ORF">HanXRQr2_Chr05g0197781</name>
</gene>
<dbReference type="EMBL" id="MNCJ02000320">
    <property type="protein sequence ID" value="KAF5804503.1"/>
    <property type="molecule type" value="Genomic_DNA"/>
</dbReference>
<sequence>MLSLELLNKMVHHSVIKVLSTKMSVTSGRFDLKDTLFNRQKRHIKSTTTKIKDQHVLLANTGRLLVKTISDSSSGWLIDDTHDIETRNNTSILGGLPL</sequence>
<dbReference type="Proteomes" id="UP000215914">
    <property type="component" value="Unassembled WGS sequence"/>
</dbReference>
<protein>
    <submittedName>
        <fullName evidence="1">Glutamate dehydrogenase, NAD-specific</fullName>
    </submittedName>
</protein>
<organism evidence="1 2">
    <name type="scientific">Helianthus annuus</name>
    <name type="common">Common sunflower</name>
    <dbReference type="NCBI Taxonomy" id="4232"/>
    <lineage>
        <taxon>Eukaryota</taxon>
        <taxon>Viridiplantae</taxon>
        <taxon>Streptophyta</taxon>
        <taxon>Embryophyta</taxon>
        <taxon>Tracheophyta</taxon>
        <taxon>Spermatophyta</taxon>
        <taxon>Magnoliopsida</taxon>
        <taxon>eudicotyledons</taxon>
        <taxon>Gunneridae</taxon>
        <taxon>Pentapetalae</taxon>
        <taxon>asterids</taxon>
        <taxon>campanulids</taxon>
        <taxon>Asterales</taxon>
        <taxon>Asteraceae</taxon>
        <taxon>Asteroideae</taxon>
        <taxon>Heliantheae alliance</taxon>
        <taxon>Heliantheae</taxon>
        <taxon>Helianthus</taxon>
    </lineage>
</organism>
<keyword evidence="2" id="KW-1185">Reference proteome</keyword>
<dbReference type="AlphaFoldDB" id="A0A9K3NMA2"/>
<evidence type="ECO:0000313" key="1">
    <source>
        <dbReference type="EMBL" id="KAF5804503.1"/>
    </source>
</evidence>
<reference evidence="1" key="2">
    <citation type="submission" date="2020-06" db="EMBL/GenBank/DDBJ databases">
        <title>Helianthus annuus Genome sequencing and assembly Release 2.</title>
        <authorList>
            <person name="Gouzy J."/>
            <person name="Langlade N."/>
            <person name="Munos S."/>
        </authorList>
    </citation>
    <scope>NUCLEOTIDE SEQUENCE</scope>
    <source>
        <tissue evidence="1">Leaves</tissue>
    </source>
</reference>
<dbReference type="Pfam" id="PF10712">
    <property type="entry name" value="NAD-GH"/>
    <property type="match status" value="1"/>
</dbReference>
<accession>A0A9K3NMA2</accession>
<proteinExistence type="predicted"/>
<reference evidence="1" key="1">
    <citation type="journal article" date="2017" name="Nature">
        <title>The sunflower genome provides insights into oil metabolism, flowering and Asterid evolution.</title>
        <authorList>
            <person name="Badouin H."/>
            <person name="Gouzy J."/>
            <person name="Grassa C.J."/>
            <person name="Murat F."/>
            <person name="Staton S.E."/>
            <person name="Cottret L."/>
            <person name="Lelandais-Briere C."/>
            <person name="Owens G.L."/>
            <person name="Carrere S."/>
            <person name="Mayjonade B."/>
            <person name="Legrand L."/>
            <person name="Gill N."/>
            <person name="Kane N.C."/>
            <person name="Bowers J.E."/>
            <person name="Hubner S."/>
            <person name="Bellec A."/>
            <person name="Berard A."/>
            <person name="Berges H."/>
            <person name="Blanchet N."/>
            <person name="Boniface M.C."/>
            <person name="Brunel D."/>
            <person name="Catrice O."/>
            <person name="Chaidir N."/>
            <person name="Claudel C."/>
            <person name="Donnadieu C."/>
            <person name="Faraut T."/>
            <person name="Fievet G."/>
            <person name="Helmstetter N."/>
            <person name="King M."/>
            <person name="Knapp S.J."/>
            <person name="Lai Z."/>
            <person name="Le Paslier M.C."/>
            <person name="Lippi Y."/>
            <person name="Lorenzon L."/>
            <person name="Mandel J.R."/>
            <person name="Marage G."/>
            <person name="Marchand G."/>
            <person name="Marquand E."/>
            <person name="Bret-Mestries E."/>
            <person name="Morien E."/>
            <person name="Nambeesan S."/>
            <person name="Nguyen T."/>
            <person name="Pegot-Espagnet P."/>
            <person name="Pouilly N."/>
            <person name="Raftis F."/>
            <person name="Sallet E."/>
            <person name="Schiex T."/>
            <person name="Thomas J."/>
            <person name="Vandecasteele C."/>
            <person name="Vares D."/>
            <person name="Vear F."/>
            <person name="Vautrin S."/>
            <person name="Crespi M."/>
            <person name="Mangin B."/>
            <person name="Burke J.M."/>
            <person name="Salse J."/>
            <person name="Munos S."/>
            <person name="Vincourt P."/>
            <person name="Rieseberg L.H."/>
            <person name="Langlade N.B."/>
        </authorList>
    </citation>
    <scope>NUCLEOTIDE SEQUENCE</scope>
    <source>
        <tissue evidence="1">Leaves</tissue>
    </source>
</reference>
<dbReference type="InterPro" id="IPR019651">
    <property type="entry name" value="Glutamate_DH_NAD-spec"/>
</dbReference>
<comment type="caution">
    <text evidence="1">The sequence shown here is derived from an EMBL/GenBank/DDBJ whole genome shotgun (WGS) entry which is preliminary data.</text>
</comment>